<keyword evidence="4" id="KW-1185">Reference proteome</keyword>
<proteinExistence type="predicted"/>
<dbReference type="GO" id="GO:0031124">
    <property type="term" value="P:mRNA 3'-end processing"/>
    <property type="evidence" value="ECO:0007669"/>
    <property type="project" value="TreeGrafter"/>
</dbReference>
<protein>
    <submittedName>
        <fullName evidence="3">Regulation of nuclear pre-mRNA domain-containing protein 1B</fullName>
    </submittedName>
</protein>
<dbReference type="SUPFAM" id="SSF48464">
    <property type="entry name" value="ENTH/VHS domain"/>
    <property type="match status" value="1"/>
</dbReference>
<organism evidence="3 4">
    <name type="scientific">Hondaea fermentalgiana</name>
    <dbReference type="NCBI Taxonomy" id="2315210"/>
    <lineage>
        <taxon>Eukaryota</taxon>
        <taxon>Sar</taxon>
        <taxon>Stramenopiles</taxon>
        <taxon>Bigyra</taxon>
        <taxon>Labyrinthulomycetes</taxon>
        <taxon>Thraustochytrida</taxon>
        <taxon>Thraustochytriidae</taxon>
        <taxon>Hondaea</taxon>
    </lineage>
</organism>
<reference evidence="3 4" key="1">
    <citation type="submission" date="2017-12" db="EMBL/GenBank/DDBJ databases">
        <title>Sequencing, de novo assembly and annotation of complete genome of a new Thraustochytrid species, strain FCC1311.</title>
        <authorList>
            <person name="Sedici K."/>
            <person name="Godart F."/>
            <person name="Aiese Cigliano R."/>
            <person name="Sanseverino W."/>
            <person name="Barakat M."/>
            <person name="Ortet P."/>
            <person name="Marechal E."/>
            <person name="Cagnac O."/>
            <person name="Amato A."/>
        </authorList>
    </citation>
    <scope>NUCLEOTIDE SEQUENCE [LARGE SCALE GENOMIC DNA]</scope>
</reference>
<dbReference type="GO" id="GO:0000993">
    <property type="term" value="F:RNA polymerase II complex binding"/>
    <property type="evidence" value="ECO:0007669"/>
    <property type="project" value="TreeGrafter"/>
</dbReference>
<gene>
    <name evidence="3" type="ORF">FCC1311_084072</name>
</gene>
<dbReference type="EMBL" id="BEYU01000116">
    <property type="protein sequence ID" value="GBG32182.1"/>
    <property type="molecule type" value="Genomic_DNA"/>
</dbReference>
<dbReference type="OrthoDB" id="10069473at2759"/>
<feature type="compositionally biased region" description="Pro residues" evidence="1">
    <location>
        <begin position="493"/>
        <end position="503"/>
    </location>
</feature>
<feature type="compositionally biased region" description="Pro residues" evidence="1">
    <location>
        <begin position="454"/>
        <end position="466"/>
    </location>
</feature>
<dbReference type="Proteomes" id="UP000241890">
    <property type="component" value="Unassembled WGS sequence"/>
</dbReference>
<evidence type="ECO:0000256" key="1">
    <source>
        <dbReference type="SAM" id="MobiDB-lite"/>
    </source>
</evidence>
<comment type="caution">
    <text evidence="3">The sequence shown here is derived from an EMBL/GenBank/DDBJ whole genome shotgun (WGS) entry which is preliminary data.</text>
</comment>
<dbReference type="Gene3D" id="1.25.40.90">
    <property type="match status" value="1"/>
</dbReference>
<feature type="region of interest" description="Disordered" evidence="1">
    <location>
        <begin position="134"/>
        <end position="169"/>
    </location>
</feature>
<feature type="compositionally biased region" description="Pro residues" evidence="1">
    <location>
        <begin position="475"/>
        <end position="485"/>
    </location>
</feature>
<dbReference type="SMART" id="SM00582">
    <property type="entry name" value="RPR"/>
    <property type="match status" value="1"/>
</dbReference>
<sequence length="513" mass="55629">MAGFDANELVRRLRSAETSVTSIQGTSKWIAARPQAVKEIVSAWERDFEAQPVSKWLLYLYVANDVVQTTKQKSGALFKDAFFGALCRTMAKSLLTGDRTLEAKTERMINVWEERRIMSPSEIRILRDIHASRGRSVPPNLQTPGASSGSFGSGIGGHDASAGSSGKDEVDIEAEVARAAATVRDTFENELASTDEEGADNGDQIKTKPVDDGLEDPVVVAEEVREIVEDAEGSTALGGGGADAALDLDDQGLGEREAKFVSLAETVEFEMVGDTLAMEKVEKLSEMLRKLEKGLANEEIREDEDPAKADDNKYETVRIEQKLSLEFRTAHAVLEAGKKRSASAKERNEKLSEACEGVLENSANAMDSARETLLTMDTKRKELRALARVVFLETNRRKRKRICDDRRAELEAQAKERSEASTKSSTASRMEDFLSSMKTSLNASYPSAPRRKPAIPPPLPAIPPAGPGSSGMPGGLPPIPPPGAPPIANRMIPPIPPAGPPPSRNARGDYYGQ</sequence>
<accession>A0A2R5GMQ9</accession>
<evidence type="ECO:0000313" key="4">
    <source>
        <dbReference type="Proteomes" id="UP000241890"/>
    </source>
</evidence>
<dbReference type="PANTHER" id="PTHR12460">
    <property type="entry name" value="CYCLIN-DEPENDENT KINASE INHIBITOR-RELATED PROTEIN"/>
    <property type="match status" value="1"/>
</dbReference>
<dbReference type="InterPro" id="IPR006569">
    <property type="entry name" value="CID_dom"/>
</dbReference>
<dbReference type="InParanoid" id="A0A2R5GMQ9"/>
<feature type="region of interest" description="Disordered" evidence="1">
    <location>
        <begin position="441"/>
        <end position="513"/>
    </location>
</feature>
<feature type="domain" description="CID" evidence="2">
    <location>
        <begin position="1"/>
        <end position="134"/>
    </location>
</feature>
<evidence type="ECO:0000313" key="3">
    <source>
        <dbReference type="EMBL" id="GBG32182.1"/>
    </source>
</evidence>
<dbReference type="Pfam" id="PF04818">
    <property type="entry name" value="CID"/>
    <property type="match status" value="1"/>
</dbReference>
<dbReference type="InterPro" id="IPR008942">
    <property type="entry name" value="ENTH_VHS"/>
</dbReference>
<evidence type="ECO:0000259" key="2">
    <source>
        <dbReference type="PROSITE" id="PS51391"/>
    </source>
</evidence>
<dbReference type="AlphaFoldDB" id="A0A2R5GMQ9"/>
<dbReference type="PANTHER" id="PTHR12460:SF0">
    <property type="entry name" value="CID DOMAIN-CONTAINING PROTEIN-RELATED"/>
    <property type="match status" value="1"/>
</dbReference>
<feature type="region of interest" description="Disordered" evidence="1">
    <location>
        <begin position="190"/>
        <end position="214"/>
    </location>
</feature>
<dbReference type="PROSITE" id="PS51391">
    <property type="entry name" value="CID"/>
    <property type="match status" value="1"/>
</dbReference>
<name>A0A2R5GMQ9_9STRA</name>